<dbReference type="NCBIfam" id="TIGR01730">
    <property type="entry name" value="RND_mfp"/>
    <property type="match status" value="1"/>
</dbReference>
<dbReference type="Proteomes" id="UP000316598">
    <property type="component" value="Unassembled WGS sequence"/>
</dbReference>
<dbReference type="InterPro" id="IPR006143">
    <property type="entry name" value="RND_pump_MFP"/>
</dbReference>
<name>A0A5C5WLX7_9BACT</name>
<feature type="coiled-coil region" evidence="3">
    <location>
        <begin position="144"/>
        <end position="202"/>
    </location>
</feature>
<dbReference type="InterPro" id="IPR058625">
    <property type="entry name" value="MdtA-like_BSH"/>
</dbReference>
<evidence type="ECO:0000256" key="1">
    <source>
        <dbReference type="ARBA" id="ARBA00004196"/>
    </source>
</evidence>
<dbReference type="EMBL" id="SJPI01000002">
    <property type="protein sequence ID" value="TWT51139.1"/>
    <property type="molecule type" value="Genomic_DNA"/>
</dbReference>
<keyword evidence="10" id="KW-1185">Reference proteome</keyword>
<dbReference type="Gene3D" id="2.40.30.170">
    <property type="match status" value="1"/>
</dbReference>
<dbReference type="Gene3D" id="2.40.420.20">
    <property type="match status" value="1"/>
</dbReference>
<sequence length="415" mass="45889">MRNNLVFAVIVAVASLSMSGVETIKETYQTYFASQESDGEVGSDSHRAATPLHASDHEDGGHDNGGHKEGDHHAAGEHHAQHKIVVTNPVSKDVTLTQQYVCQIHSRRHIEICALEGGYLNEIGVGEGQSVKRGQSLFRILPTLLEAKLEADRAEASLAQVEYDNTQSLVQQNIVSPQELKLANAKLAKAMANVKLAQAEMNFADIKAPFDGIVDRLHEQEGSLIEEGAMLTTMSDNSVMWVYFNVPEARYLEYQTALGGGEDQSRLNVQLKLANHKIFEQPGRIGAIEADFDSETGNIAFRADFPNPNGLLRHGQTGTVQIHKIEKDAIVIPQRATFEILAKKYAYVVDADNVVHQREITIKNEKDDIFIIENGLSAGDRIVLEGIRQVRDGERFQFEFVQGEAVLANLKYHAE</sequence>
<dbReference type="GO" id="GO:0022857">
    <property type="term" value="F:transmembrane transporter activity"/>
    <property type="evidence" value="ECO:0007669"/>
    <property type="project" value="InterPro"/>
</dbReference>
<feature type="domain" description="Multidrug resistance protein MdtA-like alpha-helical hairpin" evidence="5">
    <location>
        <begin position="145"/>
        <end position="206"/>
    </location>
</feature>
<comment type="caution">
    <text evidence="9">The sequence shown here is derived from an EMBL/GenBank/DDBJ whole genome shotgun (WGS) entry which is preliminary data.</text>
</comment>
<dbReference type="GO" id="GO:0046677">
    <property type="term" value="P:response to antibiotic"/>
    <property type="evidence" value="ECO:0007669"/>
    <property type="project" value="TreeGrafter"/>
</dbReference>
<organism evidence="9 10">
    <name type="scientific">Rubripirellula amarantea</name>
    <dbReference type="NCBI Taxonomy" id="2527999"/>
    <lineage>
        <taxon>Bacteria</taxon>
        <taxon>Pseudomonadati</taxon>
        <taxon>Planctomycetota</taxon>
        <taxon>Planctomycetia</taxon>
        <taxon>Pirellulales</taxon>
        <taxon>Pirellulaceae</taxon>
        <taxon>Rubripirellula</taxon>
    </lineage>
</organism>
<protein>
    <submittedName>
        <fullName evidence="9">Efflux pump periplasmic linker BepD</fullName>
    </submittedName>
</protein>
<dbReference type="InterPro" id="IPR058626">
    <property type="entry name" value="MdtA-like_b-barrel"/>
</dbReference>
<feature type="region of interest" description="Disordered" evidence="4">
    <location>
        <begin position="35"/>
        <end position="80"/>
    </location>
</feature>
<evidence type="ECO:0000259" key="8">
    <source>
        <dbReference type="Pfam" id="PF25967"/>
    </source>
</evidence>
<gene>
    <name evidence="9" type="primary">bepD</name>
    <name evidence="9" type="ORF">Pla22_39160</name>
</gene>
<dbReference type="InterPro" id="IPR058627">
    <property type="entry name" value="MdtA-like_C"/>
</dbReference>
<feature type="compositionally biased region" description="Basic and acidic residues" evidence="4">
    <location>
        <begin position="54"/>
        <end position="79"/>
    </location>
</feature>
<dbReference type="InterPro" id="IPR058624">
    <property type="entry name" value="MdtA-like_HH"/>
</dbReference>
<evidence type="ECO:0000259" key="5">
    <source>
        <dbReference type="Pfam" id="PF25876"/>
    </source>
</evidence>
<dbReference type="Pfam" id="PF25944">
    <property type="entry name" value="Beta-barrel_RND"/>
    <property type="match status" value="1"/>
</dbReference>
<reference evidence="9 10" key="1">
    <citation type="submission" date="2019-02" db="EMBL/GenBank/DDBJ databases">
        <title>Deep-cultivation of Planctomycetes and their phenomic and genomic characterization uncovers novel biology.</title>
        <authorList>
            <person name="Wiegand S."/>
            <person name="Jogler M."/>
            <person name="Boedeker C."/>
            <person name="Pinto D."/>
            <person name="Vollmers J."/>
            <person name="Rivas-Marin E."/>
            <person name="Kohn T."/>
            <person name="Peeters S.H."/>
            <person name="Heuer A."/>
            <person name="Rast P."/>
            <person name="Oberbeckmann S."/>
            <person name="Bunk B."/>
            <person name="Jeske O."/>
            <person name="Meyerdierks A."/>
            <person name="Storesund J.E."/>
            <person name="Kallscheuer N."/>
            <person name="Luecker S."/>
            <person name="Lage O.M."/>
            <person name="Pohl T."/>
            <person name="Merkel B.J."/>
            <person name="Hornburger P."/>
            <person name="Mueller R.-W."/>
            <person name="Bruemmer F."/>
            <person name="Labrenz M."/>
            <person name="Spormann A.M."/>
            <person name="Op Den Camp H."/>
            <person name="Overmann J."/>
            <person name="Amann R."/>
            <person name="Jetten M.S.M."/>
            <person name="Mascher T."/>
            <person name="Medema M.H."/>
            <person name="Devos D.P."/>
            <person name="Kaster A.-K."/>
            <person name="Ovreas L."/>
            <person name="Rohde M."/>
            <person name="Galperin M.Y."/>
            <person name="Jogler C."/>
        </authorList>
    </citation>
    <scope>NUCLEOTIDE SEQUENCE [LARGE SCALE GENOMIC DNA]</scope>
    <source>
        <strain evidence="9 10">Pla22</strain>
    </source>
</reference>
<accession>A0A5C5WLX7</accession>
<comment type="similarity">
    <text evidence="2">Belongs to the membrane fusion protein (MFP) (TC 8.A.1) family.</text>
</comment>
<dbReference type="Pfam" id="PF25876">
    <property type="entry name" value="HH_MFP_RND"/>
    <property type="match status" value="1"/>
</dbReference>
<evidence type="ECO:0000259" key="6">
    <source>
        <dbReference type="Pfam" id="PF25917"/>
    </source>
</evidence>
<evidence type="ECO:0000256" key="3">
    <source>
        <dbReference type="SAM" id="Coils"/>
    </source>
</evidence>
<dbReference type="SUPFAM" id="SSF111369">
    <property type="entry name" value="HlyD-like secretion proteins"/>
    <property type="match status" value="1"/>
</dbReference>
<dbReference type="Pfam" id="PF25967">
    <property type="entry name" value="RND-MFP_C"/>
    <property type="match status" value="1"/>
</dbReference>
<keyword evidence="3" id="KW-0175">Coiled coil</keyword>
<feature type="domain" description="Multidrug resistance protein MdtA-like beta-barrel" evidence="7">
    <location>
        <begin position="240"/>
        <end position="323"/>
    </location>
</feature>
<evidence type="ECO:0000256" key="4">
    <source>
        <dbReference type="SAM" id="MobiDB-lite"/>
    </source>
</evidence>
<feature type="domain" description="Multidrug resistance protein MdtA-like C-terminal permuted SH3" evidence="8">
    <location>
        <begin position="328"/>
        <end position="388"/>
    </location>
</feature>
<dbReference type="GO" id="GO:0005886">
    <property type="term" value="C:plasma membrane"/>
    <property type="evidence" value="ECO:0007669"/>
    <property type="project" value="TreeGrafter"/>
</dbReference>
<dbReference type="PANTHER" id="PTHR30158:SF23">
    <property type="entry name" value="MULTIDRUG RESISTANCE PROTEIN MEXA"/>
    <property type="match status" value="1"/>
</dbReference>
<dbReference type="OrthoDB" id="9816569at2"/>
<proteinExistence type="inferred from homology"/>
<dbReference type="Pfam" id="PF25917">
    <property type="entry name" value="BSH_RND"/>
    <property type="match status" value="1"/>
</dbReference>
<dbReference type="RefSeq" id="WP_146516240.1">
    <property type="nucleotide sequence ID" value="NZ_SJPI01000002.1"/>
</dbReference>
<evidence type="ECO:0000313" key="10">
    <source>
        <dbReference type="Proteomes" id="UP000316598"/>
    </source>
</evidence>
<dbReference type="Gene3D" id="2.40.50.100">
    <property type="match status" value="1"/>
</dbReference>
<dbReference type="AlphaFoldDB" id="A0A5C5WLX7"/>
<evidence type="ECO:0000256" key="2">
    <source>
        <dbReference type="ARBA" id="ARBA00009477"/>
    </source>
</evidence>
<comment type="subcellular location">
    <subcellularLocation>
        <location evidence="1">Cell envelope</location>
    </subcellularLocation>
</comment>
<dbReference type="GO" id="GO:0030313">
    <property type="term" value="C:cell envelope"/>
    <property type="evidence" value="ECO:0007669"/>
    <property type="project" value="UniProtKB-SubCell"/>
</dbReference>
<evidence type="ECO:0000259" key="7">
    <source>
        <dbReference type="Pfam" id="PF25944"/>
    </source>
</evidence>
<dbReference type="Gene3D" id="1.10.287.470">
    <property type="entry name" value="Helix hairpin bin"/>
    <property type="match status" value="1"/>
</dbReference>
<dbReference type="PANTHER" id="PTHR30158">
    <property type="entry name" value="ACRA/E-RELATED COMPONENT OF DRUG EFFLUX TRANSPORTER"/>
    <property type="match status" value="1"/>
</dbReference>
<feature type="domain" description="Multidrug resistance protein MdtA-like barrel-sandwich hybrid" evidence="6">
    <location>
        <begin position="111"/>
        <end position="230"/>
    </location>
</feature>
<evidence type="ECO:0000313" key="9">
    <source>
        <dbReference type="EMBL" id="TWT51139.1"/>
    </source>
</evidence>